<accession>X5DPF2</accession>
<reference evidence="1 2" key="1">
    <citation type="journal article" date="2015" name="Int. J. Syst. Evol. Microbiol.">
        <title>Revisiting Corynebacterium glyciniphilum (ex Kubota et al., 1972) sp. nov., nom. rev., isolated from putrefied banana.</title>
        <authorList>
            <person name="Al-Dilaimi A."/>
            <person name="Bednarz H."/>
            <person name="Lomker A."/>
            <person name="Niehaus K."/>
            <person name="Kalinowski J."/>
            <person name="Ruckert C."/>
        </authorList>
    </citation>
    <scope>NUCLEOTIDE SEQUENCE [LARGE SCALE GENOMIC DNA]</scope>
    <source>
        <strain evidence="1">AJ 3170</strain>
    </source>
</reference>
<organism evidence="1 2">
    <name type="scientific">Corynebacterium glyciniphilum AJ 3170</name>
    <dbReference type="NCBI Taxonomy" id="1404245"/>
    <lineage>
        <taxon>Bacteria</taxon>
        <taxon>Bacillati</taxon>
        <taxon>Actinomycetota</taxon>
        <taxon>Actinomycetes</taxon>
        <taxon>Mycobacteriales</taxon>
        <taxon>Corynebacteriaceae</taxon>
        <taxon>Corynebacterium</taxon>
    </lineage>
</organism>
<name>X5DPF2_9CORY</name>
<dbReference type="AlphaFoldDB" id="X5DPF2"/>
<gene>
    <name evidence="1" type="ORF">CGLY_00470</name>
</gene>
<sequence length="165" mass="18258">MTTLTDLIQNNGSQLTEWNDSLSSKAVQGLLPPYPWAENEQELSLNGKFFSYMQNDSIGGHLSIQAFSIEGTTPLESYLREVDSFDGGRLEQGTAEWTHWNVDNEQKYAVSSAALGPSRLGVSMQVAYVWTRQSLLSVDTLLIVTVLNLSGIPFHLGDFISKKIS</sequence>
<dbReference type="EMBL" id="CP006842">
    <property type="protein sequence ID" value="AHW62542.1"/>
    <property type="molecule type" value="Genomic_DNA"/>
</dbReference>
<dbReference type="HOGENOM" id="CLU_1608097_0_0_11"/>
<evidence type="ECO:0000313" key="1">
    <source>
        <dbReference type="EMBL" id="AHW62542.1"/>
    </source>
</evidence>
<dbReference type="KEGG" id="cgy:CGLY_00470"/>
<proteinExistence type="predicted"/>
<evidence type="ECO:0000313" key="2">
    <source>
        <dbReference type="Proteomes" id="UP000023703"/>
    </source>
</evidence>
<keyword evidence="2" id="KW-1185">Reference proteome</keyword>
<dbReference type="STRING" id="1404245.CGLY_00470"/>
<protein>
    <submittedName>
        <fullName evidence="1">Uncharacterized protein</fullName>
    </submittedName>
</protein>
<dbReference type="RefSeq" id="WP_038545091.1">
    <property type="nucleotide sequence ID" value="NZ_CP006842.1"/>
</dbReference>
<dbReference type="Proteomes" id="UP000023703">
    <property type="component" value="Chromosome"/>
</dbReference>